<feature type="active site" description="Nucleophile" evidence="9">
    <location>
        <position position="143"/>
    </location>
</feature>
<keyword evidence="8 9" id="KW-0560">Oxidoreductase</keyword>
<evidence type="ECO:0000313" key="12">
    <source>
        <dbReference type="Proteomes" id="UP000293345"/>
    </source>
</evidence>
<keyword evidence="6 9" id="KW-0288">FMN</keyword>
<feature type="binding site" evidence="9">
    <location>
        <begin position="278"/>
        <end position="279"/>
    </location>
    <ligand>
        <name>FMN</name>
        <dbReference type="ChEBI" id="CHEBI:58210"/>
    </ligand>
</feature>
<comment type="similarity">
    <text evidence="3 9">Belongs to the dihydroorotate dehydrogenase family. Type 1 subfamily.</text>
</comment>
<evidence type="ECO:0000259" key="10">
    <source>
        <dbReference type="Pfam" id="PF01180"/>
    </source>
</evidence>
<dbReference type="PIRSF" id="PIRSF000164">
    <property type="entry name" value="DHO_oxidase"/>
    <property type="match status" value="1"/>
</dbReference>
<dbReference type="EMBL" id="SDPW01000001">
    <property type="protein sequence ID" value="RXZ53187.1"/>
    <property type="molecule type" value="Genomic_DNA"/>
</dbReference>
<comment type="subcellular location">
    <subcellularLocation>
        <location evidence="1 9">Cytoplasm</location>
    </subcellularLocation>
</comment>
<feature type="binding site" evidence="9">
    <location>
        <position position="35"/>
    </location>
    <ligand>
        <name>FMN</name>
        <dbReference type="ChEBI" id="CHEBI:58210"/>
    </ligand>
</feature>
<feature type="binding site" evidence="9">
    <location>
        <begin position="256"/>
        <end position="257"/>
    </location>
    <ligand>
        <name>FMN</name>
        <dbReference type="ChEBI" id="CHEBI:58210"/>
    </ligand>
</feature>
<dbReference type="InterPro" id="IPR024920">
    <property type="entry name" value="Dihydroorotate_DH_1"/>
</dbReference>
<dbReference type="PANTHER" id="PTHR48109:SF1">
    <property type="entry name" value="DIHYDROOROTATE DEHYDROGENASE (FUMARATE)"/>
    <property type="match status" value="1"/>
</dbReference>
<evidence type="ECO:0000256" key="7">
    <source>
        <dbReference type="ARBA" id="ARBA00022975"/>
    </source>
</evidence>
<dbReference type="InterPro" id="IPR013785">
    <property type="entry name" value="Aldolase_TIM"/>
</dbReference>
<feature type="binding site" evidence="9">
    <location>
        <position position="140"/>
    </location>
    <ligand>
        <name>substrate</name>
    </ligand>
</feature>
<dbReference type="InterPro" id="IPR050074">
    <property type="entry name" value="DHO_dehydrogenase"/>
</dbReference>
<evidence type="ECO:0000256" key="5">
    <source>
        <dbReference type="ARBA" id="ARBA00022630"/>
    </source>
</evidence>
<comment type="pathway">
    <text evidence="2 9">Pyrimidine metabolism; UMP biosynthesis via de novo pathway.</text>
</comment>
<feature type="binding site" evidence="9">
    <location>
        <begin position="83"/>
        <end position="87"/>
    </location>
    <ligand>
        <name>substrate</name>
    </ligand>
</feature>
<feature type="binding site" evidence="9">
    <location>
        <begin position="205"/>
        <end position="206"/>
    </location>
    <ligand>
        <name>substrate</name>
    </ligand>
</feature>
<keyword evidence="4 9" id="KW-0963">Cytoplasm</keyword>
<sequence>MTENERLPETSAPTSVNMAVNLGGLAMKNPVTTASGTFAAGREYADFVDVSALGAVTTKGVSLNGWEGNASPRIAEVASGMLNSIGLQNPGVAHLKAHELPWLAEVGATTIVNVSGHSFDEYVQVIEALEDAPVDAYEVNISCPNVDAGGMTIGTHGESVERVVSMCRAATKRPLIVKLTPNVTDIAEIARAAEAAGADAISLINTLMGMAIDAERRRTVTARPLCGFSGPAIKPVALRCVWQCHNTVKVPLLGMGGIACGTDAVEFMLAGATAVAVGTANFVNPQATIDVIDGIAEYCERHGVKDVNELIGALQC</sequence>
<dbReference type="Proteomes" id="UP000293345">
    <property type="component" value="Unassembled WGS sequence"/>
</dbReference>
<dbReference type="EC" id="1.3.-.-" evidence="9"/>
<dbReference type="GO" id="GO:0005737">
    <property type="term" value="C:cytoplasm"/>
    <property type="evidence" value="ECO:0007669"/>
    <property type="project" value="UniProtKB-SubCell"/>
</dbReference>
<evidence type="ECO:0000256" key="8">
    <source>
        <dbReference type="ARBA" id="ARBA00023002"/>
    </source>
</evidence>
<dbReference type="CDD" id="cd04740">
    <property type="entry name" value="DHOD_1B_like"/>
    <property type="match status" value="1"/>
</dbReference>
<dbReference type="FunFam" id="3.20.20.70:FF:000027">
    <property type="entry name" value="Dihydropyrimidine dehydrogenase [NADP(+)]"/>
    <property type="match status" value="1"/>
</dbReference>
<dbReference type="SUPFAM" id="SSF51395">
    <property type="entry name" value="FMN-linked oxidoreductases"/>
    <property type="match status" value="1"/>
</dbReference>
<dbReference type="InterPro" id="IPR005720">
    <property type="entry name" value="Dihydroorotate_DH_cat"/>
</dbReference>
<feature type="binding site" evidence="9">
    <location>
        <position position="113"/>
    </location>
    <ligand>
        <name>FMN</name>
        <dbReference type="ChEBI" id="CHEBI:58210"/>
    </ligand>
</feature>
<keyword evidence="7 9" id="KW-0665">Pyrimidine biosynthesis</keyword>
<keyword evidence="5 9" id="KW-0285">Flavoprotein</keyword>
<accession>A0A4V1QTP5</accession>
<comment type="function">
    <text evidence="9">Catalyzes the conversion of dihydroorotate to orotate.</text>
</comment>
<dbReference type="AlphaFoldDB" id="A0A4V1QTP5"/>
<dbReference type="NCBIfam" id="NF005574">
    <property type="entry name" value="PRK07259.1"/>
    <property type="match status" value="1"/>
</dbReference>
<dbReference type="OrthoDB" id="9794954at2"/>
<feature type="binding site" evidence="9">
    <location>
        <position position="204"/>
    </location>
    <ligand>
        <name>FMN</name>
        <dbReference type="ChEBI" id="CHEBI:58210"/>
    </ligand>
</feature>
<keyword evidence="12" id="KW-1185">Reference proteome</keyword>
<dbReference type="NCBIfam" id="TIGR01037">
    <property type="entry name" value="pyrD_sub1_fam"/>
    <property type="match status" value="1"/>
</dbReference>
<reference evidence="11 12" key="1">
    <citation type="submission" date="2019-01" db="EMBL/GenBank/DDBJ databases">
        <title>Senegalimassilia sp. nov. KGMB04484 isolated human feces.</title>
        <authorList>
            <person name="Han K.-I."/>
            <person name="Kim J.-S."/>
            <person name="Lee K.C."/>
            <person name="Suh M.K."/>
            <person name="Eom M.K."/>
            <person name="Lee J.H."/>
            <person name="Park S.-H."/>
            <person name="Kang S.W."/>
            <person name="Park J.-E."/>
            <person name="Oh B.S."/>
            <person name="Yu S.Y."/>
            <person name="Choi S.-H."/>
            <person name="Lee D.H."/>
            <person name="Yoon H."/>
            <person name="Kim B.-Y."/>
            <person name="Lee J.H."/>
            <person name="Lee J.-S."/>
        </authorList>
    </citation>
    <scope>NUCLEOTIDE SEQUENCE [LARGE SCALE GENOMIC DNA]</scope>
    <source>
        <strain evidence="11 12">KGMB04484</strain>
    </source>
</reference>
<dbReference type="GO" id="GO:0004152">
    <property type="term" value="F:dihydroorotate dehydrogenase activity"/>
    <property type="evidence" value="ECO:0007669"/>
    <property type="project" value="UniProtKB-UniRule"/>
</dbReference>
<dbReference type="RefSeq" id="WP_129422918.1">
    <property type="nucleotide sequence ID" value="NZ_SDPW01000001.1"/>
</dbReference>
<evidence type="ECO:0000256" key="3">
    <source>
        <dbReference type="ARBA" id="ARBA00008008"/>
    </source>
</evidence>
<dbReference type="GO" id="GO:0006207">
    <property type="term" value="P:'de novo' pyrimidine nucleobase biosynthetic process"/>
    <property type="evidence" value="ECO:0007669"/>
    <property type="project" value="TreeGrafter"/>
</dbReference>
<evidence type="ECO:0000256" key="6">
    <source>
        <dbReference type="ARBA" id="ARBA00022643"/>
    </source>
</evidence>
<comment type="caution">
    <text evidence="11">The sequence shown here is derived from an EMBL/GenBank/DDBJ whole genome shotgun (WGS) entry which is preliminary data.</text>
</comment>
<dbReference type="InterPro" id="IPR049622">
    <property type="entry name" value="Dihydroorotate_DH_I"/>
</dbReference>
<evidence type="ECO:0000256" key="2">
    <source>
        <dbReference type="ARBA" id="ARBA00004725"/>
    </source>
</evidence>
<dbReference type="Pfam" id="PF01180">
    <property type="entry name" value="DHO_dh"/>
    <property type="match status" value="1"/>
</dbReference>
<dbReference type="HAMAP" id="MF_00224">
    <property type="entry name" value="DHO_dh_type1"/>
    <property type="match status" value="1"/>
</dbReference>
<proteinExistence type="inferred from homology"/>
<dbReference type="InterPro" id="IPR012135">
    <property type="entry name" value="Dihydroorotate_DH_1_2"/>
</dbReference>
<comment type="catalytic activity">
    <reaction evidence="9">
        <text>(S)-dihydroorotate + A = orotate + AH2</text>
        <dbReference type="Rhea" id="RHEA:18073"/>
        <dbReference type="ChEBI" id="CHEBI:13193"/>
        <dbReference type="ChEBI" id="CHEBI:17499"/>
        <dbReference type="ChEBI" id="CHEBI:30839"/>
        <dbReference type="ChEBI" id="CHEBI:30864"/>
    </reaction>
</comment>
<dbReference type="Gene3D" id="3.20.20.70">
    <property type="entry name" value="Aldolase class I"/>
    <property type="match status" value="1"/>
</dbReference>
<feature type="binding site" evidence="9">
    <location>
        <position position="178"/>
    </location>
    <ligand>
        <name>FMN</name>
        <dbReference type="ChEBI" id="CHEBI:58210"/>
    </ligand>
</feature>
<feature type="binding site" evidence="9">
    <location>
        <begin position="59"/>
        <end position="60"/>
    </location>
    <ligand>
        <name>FMN</name>
        <dbReference type="ChEBI" id="CHEBI:58210"/>
    </ligand>
</feature>
<dbReference type="InterPro" id="IPR033888">
    <property type="entry name" value="DHOD_1B"/>
</dbReference>
<evidence type="ECO:0000256" key="9">
    <source>
        <dbReference type="HAMAP-Rule" id="MF_00224"/>
    </source>
</evidence>
<dbReference type="GO" id="GO:0044205">
    <property type="term" value="P:'de novo' UMP biosynthetic process"/>
    <property type="evidence" value="ECO:0007669"/>
    <property type="project" value="UniProtKB-UniRule"/>
</dbReference>
<organism evidence="11 12">
    <name type="scientific">Senegalimassilia faecalis</name>
    <dbReference type="NCBI Taxonomy" id="2509433"/>
    <lineage>
        <taxon>Bacteria</taxon>
        <taxon>Bacillati</taxon>
        <taxon>Actinomycetota</taxon>
        <taxon>Coriobacteriia</taxon>
        <taxon>Coriobacteriales</taxon>
        <taxon>Coriobacteriaceae</taxon>
        <taxon>Senegalimassilia</taxon>
    </lineage>
</organism>
<feature type="domain" description="Dihydroorotate dehydrogenase catalytic" evidence="10">
    <location>
        <begin position="19"/>
        <end position="297"/>
    </location>
</feature>
<feature type="binding site" evidence="9">
    <location>
        <position position="230"/>
    </location>
    <ligand>
        <name>FMN</name>
        <dbReference type="ChEBI" id="CHEBI:58210"/>
    </ligand>
</feature>
<evidence type="ECO:0000256" key="1">
    <source>
        <dbReference type="ARBA" id="ARBA00004496"/>
    </source>
</evidence>
<name>A0A4V1QTP5_9ACTN</name>
<feature type="binding site" evidence="9">
    <location>
        <position position="59"/>
    </location>
    <ligand>
        <name>substrate</name>
    </ligand>
</feature>
<evidence type="ECO:0000256" key="4">
    <source>
        <dbReference type="ARBA" id="ARBA00022490"/>
    </source>
</evidence>
<dbReference type="PANTHER" id="PTHR48109">
    <property type="entry name" value="DIHYDROOROTATE DEHYDROGENASE (QUINONE), MITOCHONDRIAL-RELATED"/>
    <property type="match status" value="1"/>
</dbReference>
<evidence type="ECO:0000313" key="11">
    <source>
        <dbReference type="EMBL" id="RXZ53187.1"/>
    </source>
</evidence>
<protein>
    <recommendedName>
        <fullName evidence="9">Dihydroorotate dehydrogenase</fullName>
        <shortName evidence="9">DHOD</shortName>
        <shortName evidence="9">DHODase</shortName>
        <shortName evidence="9">DHOdehase</shortName>
        <ecNumber evidence="9">1.3.-.-</ecNumber>
    </recommendedName>
</protein>
<feature type="binding site" evidence="9">
    <location>
        <position position="140"/>
    </location>
    <ligand>
        <name>FMN</name>
        <dbReference type="ChEBI" id="CHEBI:58210"/>
    </ligand>
</feature>
<gene>
    <name evidence="9" type="primary">pyrD</name>
    <name evidence="11" type="ORF">ET524_00725</name>
</gene>
<dbReference type="UniPathway" id="UPA00070"/>
<comment type="cofactor">
    <cofactor evidence="9">
        <name>FMN</name>
        <dbReference type="ChEBI" id="CHEBI:58210"/>
    </cofactor>
    <text evidence="9">Binds 1 FMN per subunit.</text>
</comment>